<dbReference type="EMBL" id="PKQI01000007">
    <property type="protein sequence ID" value="NNV23959.1"/>
    <property type="molecule type" value="Genomic_DNA"/>
</dbReference>
<evidence type="ECO:0000256" key="1">
    <source>
        <dbReference type="SAM" id="MobiDB-lite"/>
    </source>
</evidence>
<accession>A0A7Y3TAC1</accession>
<dbReference type="Proteomes" id="UP000526233">
    <property type="component" value="Unassembled WGS sequence"/>
</dbReference>
<name>A0A7Y3TAC1_9HYPH</name>
<evidence type="ECO:0000313" key="3">
    <source>
        <dbReference type="Proteomes" id="UP000526233"/>
    </source>
</evidence>
<dbReference type="AlphaFoldDB" id="A0A7Y3TAC1"/>
<sequence>MLSENIREMRREFQSALLDAGECVQISVLHMQSFVLALSMYEDAARDMEELIGPQSLPVRQQNSGGTILSFPSHPSKRPQLVVIQGDGGDVA</sequence>
<gene>
    <name evidence="2" type="ORF">EHE22_26785</name>
</gene>
<dbReference type="RefSeq" id="WP_171380736.1">
    <property type="nucleotide sequence ID" value="NZ_PKQI01000007.1"/>
</dbReference>
<proteinExistence type="predicted"/>
<evidence type="ECO:0000313" key="2">
    <source>
        <dbReference type="EMBL" id="NNV23959.1"/>
    </source>
</evidence>
<reference evidence="2 3" key="1">
    <citation type="submission" date="2018-11" db="EMBL/GenBank/DDBJ databases">
        <title>Genome sequencing and analysis.</title>
        <authorList>
            <person name="Huang Y.-T."/>
        </authorList>
    </citation>
    <scope>NUCLEOTIDE SEQUENCE [LARGE SCALE GENOMIC DNA]</scope>
    <source>
        <strain evidence="2 3">SHIN</strain>
    </source>
</reference>
<feature type="region of interest" description="Disordered" evidence="1">
    <location>
        <begin position="63"/>
        <end position="92"/>
    </location>
</feature>
<comment type="caution">
    <text evidence="2">The sequence shown here is derived from an EMBL/GenBank/DDBJ whole genome shotgun (WGS) entry which is preliminary data.</text>
</comment>
<organism evidence="2 3">
    <name type="scientific">Brucella pseudogrignonensis</name>
    <dbReference type="NCBI Taxonomy" id="419475"/>
    <lineage>
        <taxon>Bacteria</taxon>
        <taxon>Pseudomonadati</taxon>
        <taxon>Pseudomonadota</taxon>
        <taxon>Alphaproteobacteria</taxon>
        <taxon>Hyphomicrobiales</taxon>
        <taxon>Brucellaceae</taxon>
        <taxon>Brucella/Ochrobactrum group</taxon>
        <taxon>Brucella</taxon>
    </lineage>
</organism>
<protein>
    <submittedName>
        <fullName evidence="2">Uncharacterized protein</fullName>
    </submittedName>
</protein>